<organism evidence="4 5">
    <name type="scientific">Bursaphelenchus okinawaensis</name>
    <dbReference type="NCBI Taxonomy" id="465554"/>
    <lineage>
        <taxon>Eukaryota</taxon>
        <taxon>Metazoa</taxon>
        <taxon>Ecdysozoa</taxon>
        <taxon>Nematoda</taxon>
        <taxon>Chromadorea</taxon>
        <taxon>Rhabditida</taxon>
        <taxon>Tylenchina</taxon>
        <taxon>Tylenchomorpha</taxon>
        <taxon>Aphelenchoidea</taxon>
        <taxon>Aphelenchoididae</taxon>
        <taxon>Bursaphelenchus</taxon>
    </lineage>
</organism>
<name>A0A811K252_9BILA</name>
<comment type="caution">
    <text evidence="4">The sequence shown here is derived from an EMBL/GenBank/DDBJ whole genome shotgun (WGS) entry which is preliminary data.</text>
</comment>
<accession>A0A811K252</accession>
<evidence type="ECO:0000313" key="5">
    <source>
        <dbReference type="Proteomes" id="UP000614601"/>
    </source>
</evidence>
<dbReference type="Proteomes" id="UP000614601">
    <property type="component" value="Unassembled WGS sequence"/>
</dbReference>
<dbReference type="EMBL" id="CAJFCW020000002">
    <property type="protein sequence ID" value="CAG9090294.1"/>
    <property type="molecule type" value="Genomic_DNA"/>
</dbReference>
<sequence>MPIRYVAKRPKNVQILSEKLYAGSTKKTIGNRLLKAALTERTATFDPKNLEYSGLPTQKILNLYEKWSKGGFGVIATGNIPVDHKHLECGGNMWLEDGYITEERTRKFKMLASACKANGDTVAFAQLSHAGHKTPAALNPAPFGASNVGIKQAFHGVRFGTPVALTEEQVKTEIVDKFAFAATVCRNSGFDGVQLNSSHGDIFAQFFSPLFNNRKDKYGYVDGDRLNILREVIEGIRNSNPETSGFLVGIKVNLMEFIQDGLSVDQAIEKVQKIGKIGVDLIEITGAYIEMPPGIERNIAGKQQFDYTINVAKQVKSAIPKSLVYLTGGFRTAETMIKAIEEKWTDGIGLGRPACAEPDFANKILSGQESAALANSFEFDFDLAQLAANSQMEQAGRQSLEKSGFCDGITNLSTIQGSKKFKQELEKYYVEMTQRAERGEVLSGVFEFYE</sequence>
<dbReference type="PANTHER" id="PTHR43656">
    <property type="entry name" value="BINDING OXIDOREDUCTASE, PUTATIVE (AFU_ORTHOLOGUE AFUA_2G08260)-RELATED"/>
    <property type="match status" value="1"/>
</dbReference>
<evidence type="ECO:0000313" key="4">
    <source>
        <dbReference type="EMBL" id="CAD5209885.1"/>
    </source>
</evidence>
<dbReference type="Proteomes" id="UP000783686">
    <property type="component" value="Unassembled WGS sequence"/>
</dbReference>
<feature type="domain" description="NADH:flavin oxidoreductase/NADH oxidase N-terminal" evidence="3">
    <location>
        <begin position="27"/>
        <end position="368"/>
    </location>
</feature>
<dbReference type="Gene3D" id="3.20.20.70">
    <property type="entry name" value="Aldolase class I"/>
    <property type="match status" value="1"/>
</dbReference>
<dbReference type="EMBL" id="CAJFDH010000002">
    <property type="protein sequence ID" value="CAD5209885.1"/>
    <property type="molecule type" value="Genomic_DNA"/>
</dbReference>
<dbReference type="SUPFAM" id="SSF51395">
    <property type="entry name" value="FMN-linked oxidoreductases"/>
    <property type="match status" value="1"/>
</dbReference>
<protein>
    <recommendedName>
        <fullName evidence="3">NADH:flavin oxidoreductase/NADH oxidase N-terminal domain-containing protein</fullName>
    </recommendedName>
</protein>
<dbReference type="InterPro" id="IPR013785">
    <property type="entry name" value="Aldolase_TIM"/>
</dbReference>
<dbReference type="PANTHER" id="PTHR43656:SF5">
    <property type="entry name" value="NADH:FLAVIN OXIDOREDUCTASE_NADH OXIDASE N-TERMINAL DOMAIN-CONTAINING PROTEIN"/>
    <property type="match status" value="1"/>
</dbReference>
<dbReference type="GO" id="GO:0016491">
    <property type="term" value="F:oxidoreductase activity"/>
    <property type="evidence" value="ECO:0007669"/>
    <property type="project" value="UniProtKB-KW"/>
</dbReference>
<dbReference type="Pfam" id="PF00724">
    <property type="entry name" value="Oxidored_FMN"/>
    <property type="match status" value="1"/>
</dbReference>
<evidence type="ECO:0000256" key="2">
    <source>
        <dbReference type="ARBA" id="ARBA00023002"/>
    </source>
</evidence>
<dbReference type="InterPro" id="IPR051799">
    <property type="entry name" value="NADH_flavin_oxidoreductase"/>
</dbReference>
<evidence type="ECO:0000259" key="3">
    <source>
        <dbReference type="Pfam" id="PF00724"/>
    </source>
</evidence>
<proteinExistence type="predicted"/>
<keyword evidence="1" id="KW-0285">Flavoprotein</keyword>
<keyword evidence="2" id="KW-0560">Oxidoreductase</keyword>
<dbReference type="GO" id="GO:0010181">
    <property type="term" value="F:FMN binding"/>
    <property type="evidence" value="ECO:0007669"/>
    <property type="project" value="InterPro"/>
</dbReference>
<dbReference type="OrthoDB" id="1663137at2759"/>
<reference evidence="4" key="1">
    <citation type="submission" date="2020-09" db="EMBL/GenBank/DDBJ databases">
        <authorList>
            <person name="Kikuchi T."/>
        </authorList>
    </citation>
    <scope>NUCLEOTIDE SEQUENCE</scope>
    <source>
        <strain evidence="4">SH1</strain>
    </source>
</reference>
<gene>
    <name evidence="4" type="ORF">BOKJ2_LOCUS2911</name>
</gene>
<keyword evidence="5" id="KW-1185">Reference proteome</keyword>
<dbReference type="InterPro" id="IPR001155">
    <property type="entry name" value="OxRdtase_FMN_N"/>
</dbReference>
<dbReference type="AlphaFoldDB" id="A0A811K252"/>
<evidence type="ECO:0000256" key="1">
    <source>
        <dbReference type="ARBA" id="ARBA00022630"/>
    </source>
</evidence>